<evidence type="ECO:0000256" key="5">
    <source>
        <dbReference type="ARBA" id="ARBA00022884"/>
    </source>
</evidence>
<dbReference type="Pfam" id="PF01138">
    <property type="entry name" value="RNase_PH"/>
    <property type="match status" value="1"/>
</dbReference>
<dbReference type="PROSITE" id="PS50084">
    <property type="entry name" value="KH_TYPE_1"/>
    <property type="match status" value="1"/>
</dbReference>
<dbReference type="InterPro" id="IPR012340">
    <property type="entry name" value="NA-bd_OB-fold"/>
</dbReference>
<dbReference type="InterPro" id="IPR015847">
    <property type="entry name" value="ExoRNase_PH_dom2"/>
</dbReference>
<evidence type="ECO:0000256" key="7">
    <source>
        <dbReference type="PROSITE-ProRule" id="PRU00117"/>
    </source>
</evidence>
<dbReference type="InterPro" id="IPR020568">
    <property type="entry name" value="Ribosomal_Su5_D2-typ_SF"/>
</dbReference>
<keyword evidence="4" id="KW-0548">Nucleotidyltransferase</keyword>
<dbReference type="GO" id="GO:0005829">
    <property type="term" value="C:cytosol"/>
    <property type="evidence" value="ECO:0007669"/>
    <property type="project" value="TreeGrafter"/>
</dbReference>
<dbReference type="GO" id="GO:0006402">
    <property type="term" value="P:mRNA catabolic process"/>
    <property type="evidence" value="ECO:0007669"/>
    <property type="project" value="UniProtKB-UniRule"/>
</dbReference>
<dbReference type="SUPFAM" id="SSF50249">
    <property type="entry name" value="Nucleic acid-binding proteins"/>
    <property type="match status" value="1"/>
</dbReference>
<evidence type="ECO:0000256" key="2">
    <source>
        <dbReference type="ARBA" id="ARBA00012416"/>
    </source>
</evidence>
<dbReference type="InterPro" id="IPR012162">
    <property type="entry name" value="PNPase"/>
</dbReference>
<dbReference type="NCBIfam" id="NF008805">
    <property type="entry name" value="PRK11824.1"/>
    <property type="match status" value="1"/>
</dbReference>
<dbReference type="Gene3D" id="3.30.230.70">
    <property type="entry name" value="GHMP Kinase, N-terminal domain"/>
    <property type="match status" value="1"/>
</dbReference>
<feature type="region of interest" description="Disordered" evidence="9">
    <location>
        <begin position="442"/>
        <end position="469"/>
    </location>
</feature>
<dbReference type="SUPFAM" id="SSF54211">
    <property type="entry name" value="Ribosomal protein S5 domain 2-like"/>
    <property type="match status" value="1"/>
</dbReference>
<dbReference type="SMART" id="SM00316">
    <property type="entry name" value="S1"/>
    <property type="match status" value="1"/>
</dbReference>
<feature type="domain" description="S1 motif" evidence="10">
    <location>
        <begin position="373"/>
        <end position="441"/>
    </location>
</feature>
<dbReference type="InterPro" id="IPR004088">
    <property type="entry name" value="KH_dom_type_1"/>
</dbReference>
<dbReference type="PROSITE" id="PS50126">
    <property type="entry name" value="S1"/>
    <property type="match status" value="1"/>
</dbReference>
<sequence>NITKDLENPAISQDEAWFGEVLEKLEGEFLDEKSGISSKQLANVLDDEVADFLRERILKTKKRIDGRSPDDIRPIVTKVGLLPRTHGSGLFQRGETQVLSIATLASPALEQLIEGMIIEGTKRYMHHYNFPPFSAGEVKRLGAPGRREIGHGALAEKALIPALPSQDVFPYTVRVVSEVLSSAGSTSMAATCGSTLALMDAGVPIKDPVAGISVGLVTDKKNKDNYVTLVDIAYQEDAQGDMDCKVAGTKNGVTVIQMDIKLESVSLKILEEALEKAKKARLSILETILKTIPASREKISKHAPTVVVVKIDPSKIGDVIGSGGRTINKIIAETGAAIDINDEGTVTITSKDKEACERATKFVEGIVKEAKVGEEYEGTVKRLLPFGAMVELLPGKEGLVHISKLGVPRGQNISDYVNVGDKIKVKVFEIDDQHRINLTTEKAAAGHERQDRPRFEKRKDNKRFQRRRY</sequence>
<evidence type="ECO:0000313" key="12">
    <source>
        <dbReference type="Proteomes" id="UP000177124"/>
    </source>
</evidence>
<evidence type="ECO:0000256" key="6">
    <source>
        <dbReference type="NCBIfam" id="TIGR03591"/>
    </source>
</evidence>
<dbReference type="SMART" id="SM00322">
    <property type="entry name" value="KH"/>
    <property type="match status" value="1"/>
</dbReference>
<evidence type="ECO:0000256" key="8">
    <source>
        <dbReference type="SAM" id="Coils"/>
    </source>
</evidence>
<dbReference type="AlphaFoldDB" id="A0A1F5GKC5"/>
<dbReference type="Pfam" id="PF00013">
    <property type="entry name" value="KH_1"/>
    <property type="match status" value="1"/>
</dbReference>
<dbReference type="InterPro" id="IPR004087">
    <property type="entry name" value="KH_dom"/>
</dbReference>
<dbReference type="GO" id="GO:0003723">
    <property type="term" value="F:RNA binding"/>
    <property type="evidence" value="ECO:0007669"/>
    <property type="project" value="UniProtKB-UniRule"/>
</dbReference>
<dbReference type="CDD" id="cd02393">
    <property type="entry name" value="KH-I_PNPase"/>
    <property type="match status" value="1"/>
</dbReference>
<dbReference type="PANTHER" id="PTHR11252:SF0">
    <property type="entry name" value="POLYRIBONUCLEOTIDE NUCLEOTIDYLTRANSFERASE 1, MITOCHONDRIAL"/>
    <property type="match status" value="1"/>
</dbReference>
<proteinExistence type="inferred from homology"/>
<dbReference type="FunFam" id="3.30.1370.10:FF:000001">
    <property type="entry name" value="Polyribonucleotide nucleotidyltransferase"/>
    <property type="match status" value="1"/>
</dbReference>
<name>A0A1F5GKC5_9BACT</name>
<dbReference type="Gene3D" id="3.30.1370.10">
    <property type="entry name" value="K Homology domain, type 1"/>
    <property type="match status" value="1"/>
</dbReference>
<dbReference type="SUPFAM" id="SSF55666">
    <property type="entry name" value="Ribonuclease PH domain 2-like"/>
    <property type="match status" value="1"/>
</dbReference>
<keyword evidence="3 11" id="KW-0808">Transferase</keyword>
<evidence type="ECO:0000256" key="1">
    <source>
        <dbReference type="ARBA" id="ARBA00007404"/>
    </source>
</evidence>
<keyword evidence="5 7" id="KW-0694">RNA-binding</keyword>
<evidence type="ECO:0000256" key="3">
    <source>
        <dbReference type="ARBA" id="ARBA00022679"/>
    </source>
</evidence>
<protein>
    <recommendedName>
        <fullName evidence="2 6">Polyribonucleotide nucleotidyltransferase</fullName>
        <ecNumber evidence="2 6">2.7.7.8</ecNumber>
    </recommendedName>
</protein>
<evidence type="ECO:0000256" key="4">
    <source>
        <dbReference type="ARBA" id="ARBA00022695"/>
    </source>
</evidence>
<feature type="compositionally biased region" description="Basic and acidic residues" evidence="9">
    <location>
        <begin position="444"/>
        <end position="463"/>
    </location>
</feature>
<reference evidence="11 12" key="1">
    <citation type="journal article" date="2016" name="Nat. Commun.">
        <title>Thousands of microbial genomes shed light on interconnected biogeochemical processes in an aquifer system.</title>
        <authorList>
            <person name="Anantharaman K."/>
            <person name="Brown C.T."/>
            <person name="Hug L.A."/>
            <person name="Sharon I."/>
            <person name="Castelle C.J."/>
            <person name="Probst A.J."/>
            <person name="Thomas B.C."/>
            <person name="Singh A."/>
            <person name="Wilkins M.J."/>
            <person name="Karaoz U."/>
            <person name="Brodie E.L."/>
            <person name="Williams K.H."/>
            <person name="Hubbard S.S."/>
            <person name="Banfield J.F."/>
        </authorList>
    </citation>
    <scope>NUCLEOTIDE SEQUENCE [LARGE SCALE GENOMIC DNA]</scope>
</reference>
<dbReference type="InterPro" id="IPR027408">
    <property type="entry name" value="PNPase/RNase_PH_dom_sf"/>
</dbReference>
<dbReference type="InterPro" id="IPR036345">
    <property type="entry name" value="ExoRNase_PH_dom2_sf"/>
</dbReference>
<feature type="non-terminal residue" evidence="11">
    <location>
        <position position="1"/>
    </location>
</feature>
<keyword evidence="8" id="KW-0175">Coiled coil</keyword>
<comment type="similarity">
    <text evidence="1">Belongs to the polyribonucleotide nucleotidyltransferase family.</text>
</comment>
<dbReference type="InterPro" id="IPR001247">
    <property type="entry name" value="ExoRNase_PH_dom1"/>
</dbReference>
<dbReference type="Proteomes" id="UP000177124">
    <property type="component" value="Unassembled WGS sequence"/>
</dbReference>
<dbReference type="NCBIfam" id="TIGR03591">
    <property type="entry name" value="polynuc_phos"/>
    <property type="match status" value="1"/>
</dbReference>
<dbReference type="CDD" id="cd11364">
    <property type="entry name" value="RNase_PH_PNPase_2"/>
    <property type="match status" value="1"/>
</dbReference>
<evidence type="ECO:0000313" key="11">
    <source>
        <dbReference type="EMBL" id="OGD92237.1"/>
    </source>
</evidence>
<feature type="coiled-coil region" evidence="8">
    <location>
        <begin position="260"/>
        <end position="287"/>
    </location>
</feature>
<dbReference type="EMBL" id="MFBF01000002">
    <property type="protein sequence ID" value="OGD92237.1"/>
    <property type="molecule type" value="Genomic_DNA"/>
</dbReference>
<organism evidence="11 12">
    <name type="scientific">Candidatus Curtissbacteria bacterium RIFCSPHIGHO2_02_FULL_42_15</name>
    <dbReference type="NCBI Taxonomy" id="1797716"/>
    <lineage>
        <taxon>Bacteria</taxon>
        <taxon>Candidatus Curtissiibacteriota</taxon>
    </lineage>
</organism>
<gene>
    <name evidence="11" type="ORF">A3D07_04540</name>
</gene>
<dbReference type="EC" id="2.7.7.8" evidence="2 6"/>
<dbReference type="GO" id="GO:0004654">
    <property type="term" value="F:polyribonucleotide nucleotidyltransferase activity"/>
    <property type="evidence" value="ECO:0007669"/>
    <property type="project" value="UniProtKB-UniRule"/>
</dbReference>
<evidence type="ECO:0000259" key="10">
    <source>
        <dbReference type="PROSITE" id="PS50126"/>
    </source>
</evidence>
<accession>A0A1F5GKC5</accession>
<dbReference type="STRING" id="1797716.A3D07_04540"/>
<dbReference type="PANTHER" id="PTHR11252">
    <property type="entry name" value="POLYRIBONUCLEOTIDE NUCLEOTIDYLTRANSFERASE"/>
    <property type="match status" value="1"/>
</dbReference>
<dbReference type="GO" id="GO:0000175">
    <property type="term" value="F:3'-5'-RNA exonuclease activity"/>
    <property type="evidence" value="ECO:0007669"/>
    <property type="project" value="TreeGrafter"/>
</dbReference>
<dbReference type="Pfam" id="PF00575">
    <property type="entry name" value="S1"/>
    <property type="match status" value="1"/>
</dbReference>
<comment type="caution">
    <text evidence="11">The sequence shown here is derived from an EMBL/GenBank/DDBJ whole genome shotgun (WGS) entry which is preliminary data.</text>
</comment>
<dbReference type="Pfam" id="PF03725">
    <property type="entry name" value="RNase_PH_C"/>
    <property type="match status" value="1"/>
</dbReference>
<dbReference type="InterPro" id="IPR036612">
    <property type="entry name" value="KH_dom_type_1_sf"/>
</dbReference>
<dbReference type="Gene3D" id="2.40.50.140">
    <property type="entry name" value="Nucleic acid-binding proteins"/>
    <property type="match status" value="1"/>
</dbReference>
<dbReference type="InterPro" id="IPR003029">
    <property type="entry name" value="S1_domain"/>
</dbReference>
<evidence type="ECO:0000256" key="9">
    <source>
        <dbReference type="SAM" id="MobiDB-lite"/>
    </source>
</evidence>
<dbReference type="SUPFAM" id="SSF54791">
    <property type="entry name" value="Eukaryotic type KH-domain (KH-domain type I)"/>
    <property type="match status" value="1"/>
</dbReference>